<feature type="domain" description="GGDEF" evidence="3">
    <location>
        <begin position="202"/>
        <end position="335"/>
    </location>
</feature>
<dbReference type="SUPFAM" id="SSF55073">
    <property type="entry name" value="Nucleotide cyclase"/>
    <property type="match status" value="1"/>
</dbReference>
<dbReference type="EMBL" id="JACIIG010000008">
    <property type="protein sequence ID" value="MBB4569377.1"/>
    <property type="molecule type" value="Genomic_DNA"/>
</dbReference>
<evidence type="ECO:0000313" key="4">
    <source>
        <dbReference type="EMBL" id="MBB4569377.1"/>
    </source>
</evidence>
<evidence type="ECO:0000259" key="3">
    <source>
        <dbReference type="PROSITE" id="PS50887"/>
    </source>
</evidence>
<reference evidence="4 5" key="1">
    <citation type="submission" date="2020-08" db="EMBL/GenBank/DDBJ databases">
        <title>Genomic Encyclopedia of Type Strains, Phase IV (KMG-V): Genome sequencing to study the core and pangenomes of soil and plant-associated prokaryotes.</title>
        <authorList>
            <person name="Whitman W."/>
        </authorList>
    </citation>
    <scope>NUCLEOTIDE SEQUENCE [LARGE SCALE GENOMIC DNA]</scope>
    <source>
        <strain evidence="4 5">SEMIA 492</strain>
    </source>
</reference>
<dbReference type="InterPro" id="IPR029016">
    <property type="entry name" value="GAF-like_dom_sf"/>
</dbReference>
<evidence type="ECO:0000256" key="2">
    <source>
        <dbReference type="ARBA" id="ARBA00034247"/>
    </source>
</evidence>
<dbReference type="InterPro" id="IPR043128">
    <property type="entry name" value="Rev_trsase/Diguanyl_cyclase"/>
</dbReference>
<dbReference type="CDD" id="cd01949">
    <property type="entry name" value="GGDEF"/>
    <property type="match status" value="1"/>
</dbReference>
<dbReference type="PANTHER" id="PTHR45138:SF9">
    <property type="entry name" value="DIGUANYLATE CYCLASE DGCM-RELATED"/>
    <property type="match status" value="1"/>
</dbReference>
<dbReference type="InterPro" id="IPR000160">
    <property type="entry name" value="GGDEF_dom"/>
</dbReference>
<dbReference type="EC" id="2.7.7.65" evidence="1"/>
<organism evidence="4 5">
    <name type="scientific">Rhizobium leucaenae</name>
    <dbReference type="NCBI Taxonomy" id="29450"/>
    <lineage>
        <taxon>Bacteria</taxon>
        <taxon>Pseudomonadati</taxon>
        <taxon>Pseudomonadota</taxon>
        <taxon>Alphaproteobacteria</taxon>
        <taxon>Hyphomicrobiales</taxon>
        <taxon>Rhizobiaceae</taxon>
        <taxon>Rhizobium/Agrobacterium group</taxon>
        <taxon>Rhizobium</taxon>
    </lineage>
</organism>
<dbReference type="Pfam" id="PF01590">
    <property type="entry name" value="GAF"/>
    <property type="match status" value="1"/>
</dbReference>
<dbReference type="SUPFAM" id="SSF55781">
    <property type="entry name" value="GAF domain-like"/>
    <property type="match status" value="1"/>
</dbReference>
<dbReference type="Proteomes" id="UP000543836">
    <property type="component" value="Unassembled WGS sequence"/>
</dbReference>
<dbReference type="GO" id="GO:0052621">
    <property type="term" value="F:diguanylate cyclase activity"/>
    <property type="evidence" value="ECO:0007669"/>
    <property type="project" value="UniProtKB-EC"/>
</dbReference>
<dbReference type="OrthoDB" id="315417at2"/>
<dbReference type="FunFam" id="3.30.70.270:FF:000001">
    <property type="entry name" value="Diguanylate cyclase domain protein"/>
    <property type="match status" value="1"/>
</dbReference>
<comment type="caution">
    <text evidence="4">The sequence shown here is derived from an EMBL/GenBank/DDBJ whole genome shotgun (WGS) entry which is preliminary data.</text>
</comment>
<keyword evidence="5" id="KW-1185">Reference proteome</keyword>
<proteinExistence type="predicted"/>
<evidence type="ECO:0000256" key="1">
    <source>
        <dbReference type="ARBA" id="ARBA00012528"/>
    </source>
</evidence>
<evidence type="ECO:0000313" key="5">
    <source>
        <dbReference type="Proteomes" id="UP000543836"/>
    </source>
</evidence>
<name>A0A7W6ZV99_9HYPH</name>
<accession>A0A7W6ZV99</accession>
<dbReference type="Pfam" id="PF00990">
    <property type="entry name" value="GGDEF"/>
    <property type="match status" value="1"/>
</dbReference>
<dbReference type="InterPro" id="IPR029787">
    <property type="entry name" value="Nucleotide_cyclase"/>
</dbReference>
<dbReference type="GO" id="GO:0043709">
    <property type="term" value="P:cell adhesion involved in single-species biofilm formation"/>
    <property type="evidence" value="ECO:0007669"/>
    <property type="project" value="TreeGrafter"/>
</dbReference>
<dbReference type="SMART" id="SM00065">
    <property type="entry name" value="GAF"/>
    <property type="match status" value="1"/>
</dbReference>
<dbReference type="PROSITE" id="PS50887">
    <property type="entry name" value="GGDEF"/>
    <property type="match status" value="1"/>
</dbReference>
<comment type="catalytic activity">
    <reaction evidence="2">
        <text>2 GTP = 3',3'-c-di-GMP + 2 diphosphate</text>
        <dbReference type="Rhea" id="RHEA:24898"/>
        <dbReference type="ChEBI" id="CHEBI:33019"/>
        <dbReference type="ChEBI" id="CHEBI:37565"/>
        <dbReference type="ChEBI" id="CHEBI:58805"/>
        <dbReference type="EC" id="2.7.7.65"/>
    </reaction>
</comment>
<dbReference type="Gene3D" id="3.30.450.40">
    <property type="match status" value="1"/>
</dbReference>
<dbReference type="InterPro" id="IPR050469">
    <property type="entry name" value="Diguanylate_Cyclase"/>
</dbReference>
<dbReference type="GO" id="GO:0005886">
    <property type="term" value="C:plasma membrane"/>
    <property type="evidence" value="ECO:0007669"/>
    <property type="project" value="TreeGrafter"/>
</dbReference>
<dbReference type="Gene3D" id="3.30.70.270">
    <property type="match status" value="1"/>
</dbReference>
<dbReference type="GO" id="GO:1902201">
    <property type="term" value="P:negative regulation of bacterial-type flagellum-dependent cell motility"/>
    <property type="evidence" value="ECO:0007669"/>
    <property type="project" value="TreeGrafter"/>
</dbReference>
<dbReference type="PANTHER" id="PTHR45138">
    <property type="entry name" value="REGULATORY COMPONENTS OF SENSORY TRANSDUCTION SYSTEM"/>
    <property type="match status" value="1"/>
</dbReference>
<protein>
    <recommendedName>
        <fullName evidence="1">diguanylate cyclase</fullName>
        <ecNumber evidence="1">2.7.7.65</ecNumber>
    </recommendedName>
</protein>
<dbReference type="NCBIfam" id="TIGR00254">
    <property type="entry name" value="GGDEF"/>
    <property type="match status" value="1"/>
</dbReference>
<dbReference type="SMART" id="SM00267">
    <property type="entry name" value="GGDEF"/>
    <property type="match status" value="1"/>
</dbReference>
<dbReference type="AlphaFoldDB" id="A0A7W6ZV99"/>
<gene>
    <name evidence="4" type="ORF">GGE60_003501</name>
</gene>
<dbReference type="InterPro" id="IPR003018">
    <property type="entry name" value="GAF"/>
</dbReference>
<dbReference type="RefSeq" id="WP_028752594.1">
    <property type="nucleotide sequence ID" value="NZ_JACIIG010000008.1"/>
</dbReference>
<sequence>MATIQAFGGASADRLQQEMVRLAALEELDLLETPRDEGFERLVRLIKEIFAVEIGIVSLIDAHRQWYKASSGMAVDEVPRQDTFCRFVLDHETPIIVQDATKDPRFAQNSAVTGEAHIRFYAGVPLITRQGHIIGTVCAIDRSPRSFDERDLSILEQLAGAAMDRIELIQHAATDSLTGALTRRAFNEEADRLITLATRHRHDLSCLVLDIDHFKRVNDTFGHACGDQVLQRVASACQAEIRRGDPFGRLGGEEFAILLPNVDSDAALAAAQRLRAAISSQSIVTNNTPINVTASIGVSSLSAAGENIETLLAQADAAMYKAKQTGRNRCIAWPTLEVDGSTSRRRVLKAGSIIFDNRRSMIDCTIKTLGAEGAGLTVSNSVDIPAEFILMIKEDAFETNCRVIARDRQHLELSFSRIA</sequence>